<dbReference type="Proteomes" id="UP000198310">
    <property type="component" value="Unassembled WGS sequence"/>
</dbReference>
<name>A0A238ZYF1_9BACT</name>
<dbReference type="InterPro" id="IPR041459">
    <property type="entry name" value="MPTase-PolyVal"/>
</dbReference>
<keyword evidence="4" id="KW-1185">Reference proteome</keyword>
<dbReference type="InterPro" id="IPR017113">
    <property type="entry name" value="Antirestriction_ArdC"/>
</dbReference>
<reference evidence="4" key="1">
    <citation type="submission" date="2017-06" db="EMBL/GenBank/DDBJ databases">
        <authorList>
            <person name="Varghese N."/>
            <person name="Submissions S."/>
        </authorList>
    </citation>
    <scope>NUCLEOTIDE SEQUENCE [LARGE SCALE GENOMIC DNA]</scope>
    <source>
        <strain evidence="4">DSM 28041</strain>
    </source>
</reference>
<evidence type="ECO:0000259" key="2">
    <source>
        <dbReference type="Pfam" id="PF18818"/>
    </source>
</evidence>
<feature type="domain" description="Polyvalent protein metallopeptidase" evidence="2">
    <location>
        <begin position="173"/>
        <end position="289"/>
    </location>
</feature>
<feature type="domain" description="N-terminal" evidence="1">
    <location>
        <begin position="23"/>
        <end position="131"/>
    </location>
</feature>
<proteinExistence type="predicted"/>
<sequence>MKKSTATAPKKAAASKAAASRPDVFQMVTDRIVTALEGGIIPWRKPWNAGAGAPRNYVSGHVYQSINAFLLGMLPYEYPLFMTYKQAEQVGGQVRKGEKGMMVVYFSHIQKENKQTGEKDVFPLLRYSTVFNIAQIDGVDWKLPELQTREHEPHAEAERICVNYMGELEGPSLYFKGDQALYRKSVDEVLMPAPQTFNSVEGYYATLFHELAHSTGHQRRLNRPELVENAGFGSTTYAKEELTAEMTAAFLSAAAGLDMSATIDNATAYIQNWLNALKNDKKLVLSAASLAQKAFYHITGQTAPTYEAAPAEE</sequence>
<dbReference type="Pfam" id="PF18818">
    <property type="entry name" value="MPTase-PolyVal"/>
    <property type="match status" value="1"/>
</dbReference>
<dbReference type="InterPro" id="IPR013610">
    <property type="entry name" value="ArdC_N"/>
</dbReference>
<protein>
    <submittedName>
        <fullName evidence="3">Antirestriction protein ArdC</fullName>
    </submittedName>
</protein>
<evidence type="ECO:0000259" key="1">
    <source>
        <dbReference type="Pfam" id="PF08401"/>
    </source>
</evidence>
<dbReference type="RefSeq" id="WP_089333719.1">
    <property type="nucleotide sequence ID" value="NZ_FZNS01000010.1"/>
</dbReference>
<organism evidence="3 4">
    <name type="scientific">Hymenobacter mucosus</name>
    <dbReference type="NCBI Taxonomy" id="1411120"/>
    <lineage>
        <taxon>Bacteria</taxon>
        <taxon>Pseudomonadati</taxon>
        <taxon>Bacteroidota</taxon>
        <taxon>Cytophagia</taxon>
        <taxon>Cytophagales</taxon>
        <taxon>Hymenobacteraceae</taxon>
        <taxon>Hymenobacter</taxon>
    </lineage>
</organism>
<dbReference type="AlphaFoldDB" id="A0A238ZYF1"/>
<gene>
    <name evidence="3" type="ORF">SAMN06269173_11041</name>
</gene>
<dbReference type="EMBL" id="FZNS01000010">
    <property type="protein sequence ID" value="SNR87814.1"/>
    <property type="molecule type" value="Genomic_DNA"/>
</dbReference>
<evidence type="ECO:0000313" key="3">
    <source>
        <dbReference type="EMBL" id="SNR87814.1"/>
    </source>
</evidence>
<evidence type="ECO:0000313" key="4">
    <source>
        <dbReference type="Proteomes" id="UP000198310"/>
    </source>
</evidence>
<dbReference type="GO" id="GO:0003697">
    <property type="term" value="F:single-stranded DNA binding"/>
    <property type="evidence" value="ECO:0007669"/>
    <property type="project" value="InterPro"/>
</dbReference>
<dbReference type="PIRSF" id="PIRSF037112">
    <property type="entry name" value="Antirestriction_ArdC"/>
    <property type="match status" value="1"/>
</dbReference>
<dbReference type="Pfam" id="PF08401">
    <property type="entry name" value="ArdcN"/>
    <property type="match status" value="1"/>
</dbReference>
<accession>A0A238ZYF1</accession>